<proteinExistence type="predicted"/>
<dbReference type="EMBL" id="CAESAL010000005">
    <property type="protein sequence ID" value="CAB4332108.1"/>
    <property type="molecule type" value="Genomic_DNA"/>
</dbReference>
<reference evidence="2" key="1">
    <citation type="submission" date="2020-05" db="EMBL/GenBank/DDBJ databases">
        <authorList>
            <person name="Chiriac C."/>
            <person name="Salcher M."/>
            <person name="Ghai R."/>
            <person name="Kavagutti S V."/>
        </authorList>
    </citation>
    <scope>NUCLEOTIDE SEQUENCE</scope>
</reference>
<evidence type="ECO:0000313" key="2">
    <source>
        <dbReference type="EMBL" id="CAB4332108.1"/>
    </source>
</evidence>
<evidence type="ECO:0000256" key="1">
    <source>
        <dbReference type="SAM" id="MobiDB-lite"/>
    </source>
</evidence>
<sequence length="217" mass="24547">MGRPQAETKWGRKRTKEHFVVRESACFSGELVKVEPPILSMHHALRESCRARSGIQKKEFIGMDRPLRVVEFHLDTFGECCIDNACIEPDKQMTINRHPQSANIGAQCRRITPVLHGGGNQRSSTGKRKEVSHFPVPGSGTDTHRHATRSFDTDEHGMDRGAVGHHHRNPFTFFWFARKNRASDVVGIDVIFRPGIPTTIGDERNASGIHRLPRRNK</sequence>
<accession>A0A6J5YT69</accession>
<gene>
    <name evidence="2" type="ORF">UFOPK3331_00277</name>
</gene>
<protein>
    <submittedName>
        <fullName evidence="2">Unannotated protein</fullName>
    </submittedName>
</protein>
<dbReference type="AlphaFoldDB" id="A0A6J5YT69"/>
<name>A0A6J5YT69_9ZZZZ</name>
<feature type="region of interest" description="Disordered" evidence="1">
    <location>
        <begin position="115"/>
        <end position="147"/>
    </location>
</feature>
<organism evidence="2">
    <name type="scientific">freshwater metagenome</name>
    <dbReference type="NCBI Taxonomy" id="449393"/>
    <lineage>
        <taxon>unclassified sequences</taxon>
        <taxon>metagenomes</taxon>
        <taxon>ecological metagenomes</taxon>
    </lineage>
</organism>